<dbReference type="Proteomes" id="UP001445335">
    <property type="component" value="Unassembled WGS sequence"/>
</dbReference>
<gene>
    <name evidence="7" type="ORF">WJX81_000378</name>
</gene>
<keyword evidence="4 6" id="KW-1133">Transmembrane helix</keyword>
<dbReference type="GO" id="GO:0005737">
    <property type="term" value="C:cytoplasm"/>
    <property type="evidence" value="ECO:0007669"/>
    <property type="project" value="TreeGrafter"/>
</dbReference>
<evidence type="ECO:0000256" key="2">
    <source>
        <dbReference type="ARBA" id="ARBA00006824"/>
    </source>
</evidence>
<dbReference type="Pfam" id="PF04117">
    <property type="entry name" value="Mpv17_PMP22"/>
    <property type="match status" value="1"/>
</dbReference>
<organism evidence="7 8">
    <name type="scientific">Elliptochloris bilobata</name>
    <dbReference type="NCBI Taxonomy" id="381761"/>
    <lineage>
        <taxon>Eukaryota</taxon>
        <taxon>Viridiplantae</taxon>
        <taxon>Chlorophyta</taxon>
        <taxon>core chlorophytes</taxon>
        <taxon>Trebouxiophyceae</taxon>
        <taxon>Trebouxiophyceae incertae sedis</taxon>
        <taxon>Elliptochloris clade</taxon>
        <taxon>Elliptochloris</taxon>
    </lineage>
</organism>
<dbReference type="GO" id="GO:0016020">
    <property type="term" value="C:membrane"/>
    <property type="evidence" value="ECO:0007669"/>
    <property type="project" value="UniProtKB-SubCell"/>
</dbReference>
<proteinExistence type="inferred from homology"/>
<comment type="subcellular location">
    <subcellularLocation>
        <location evidence="1">Membrane</location>
        <topology evidence="1">Multi-pass membrane protein</topology>
    </subcellularLocation>
</comment>
<evidence type="ECO:0000256" key="1">
    <source>
        <dbReference type="ARBA" id="ARBA00004141"/>
    </source>
</evidence>
<name>A0AAW1RE39_9CHLO</name>
<keyword evidence="3 6" id="KW-0812">Transmembrane</keyword>
<sequence length="273" mass="30282">MPAGLRTVPAGLGLSPARLAGVCPHAARRRTTQLVRISSSGDAALRSVDRAESFHTEVEALMAALPAEALPLEETLEQLKEQATPAPDSPLGRFWRFYNNALERHPVAVKSATSFVGFLLGDVLAQTIVGADFDVARTLRLVLFGMFMDGPVGHVWYTVLDRNVFPEDPRSNKAVVVKMLLDQLLWAPVFSCVFFTFIHLLQGHPENILPAIQSKLVPMMIANYAVWPIAHIINFKFVPPQQRILYINCCQIAWSAYLSNLSSVRLRSTHGHF</sequence>
<reference evidence="7 8" key="1">
    <citation type="journal article" date="2024" name="Nat. Commun.">
        <title>Phylogenomics reveals the evolutionary origins of lichenization in chlorophyte algae.</title>
        <authorList>
            <person name="Puginier C."/>
            <person name="Libourel C."/>
            <person name="Otte J."/>
            <person name="Skaloud P."/>
            <person name="Haon M."/>
            <person name="Grisel S."/>
            <person name="Petersen M."/>
            <person name="Berrin J.G."/>
            <person name="Delaux P.M."/>
            <person name="Dal Grande F."/>
            <person name="Keller J."/>
        </authorList>
    </citation>
    <scope>NUCLEOTIDE SEQUENCE [LARGE SCALE GENOMIC DNA]</scope>
    <source>
        <strain evidence="7 8">SAG 245.80</strain>
    </source>
</reference>
<dbReference type="PANTHER" id="PTHR11266:SF17">
    <property type="entry name" value="PROTEIN MPV17"/>
    <property type="match status" value="1"/>
</dbReference>
<keyword evidence="5 6" id="KW-0472">Membrane</keyword>
<feature type="transmembrane region" description="Helical" evidence="6">
    <location>
        <begin position="180"/>
        <end position="201"/>
    </location>
</feature>
<evidence type="ECO:0000256" key="6">
    <source>
        <dbReference type="RuleBase" id="RU363053"/>
    </source>
</evidence>
<accession>A0AAW1RE39</accession>
<evidence type="ECO:0000256" key="3">
    <source>
        <dbReference type="ARBA" id="ARBA00022692"/>
    </source>
</evidence>
<feature type="transmembrane region" description="Helical" evidence="6">
    <location>
        <begin position="221"/>
        <end position="238"/>
    </location>
</feature>
<comment type="caution">
    <text evidence="7">The sequence shown here is derived from an EMBL/GenBank/DDBJ whole genome shotgun (WGS) entry which is preliminary data.</text>
</comment>
<protein>
    <submittedName>
        <fullName evidence="7">Uncharacterized protein</fullName>
    </submittedName>
</protein>
<evidence type="ECO:0000313" key="7">
    <source>
        <dbReference type="EMBL" id="KAK9832036.1"/>
    </source>
</evidence>
<comment type="similarity">
    <text evidence="2 6">Belongs to the peroxisomal membrane protein PXMP2/4 family.</text>
</comment>
<dbReference type="PANTHER" id="PTHR11266">
    <property type="entry name" value="PEROXISOMAL MEMBRANE PROTEIN 2, PXMP2 MPV17"/>
    <property type="match status" value="1"/>
</dbReference>
<evidence type="ECO:0000313" key="8">
    <source>
        <dbReference type="Proteomes" id="UP001445335"/>
    </source>
</evidence>
<evidence type="ECO:0000256" key="4">
    <source>
        <dbReference type="ARBA" id="ARBA00022989"/>
    </source>
</evidence>
<evidence type="ECO:0000256" key="5">
    <source>
        <dbReference type="ARBA" id="ARBA00023136"/>
    </source>
</evidence>
<dbReference type="EMBL" id="JALJOU010000042">
    <property type="protein sequence ID" value="KAK9832036.1"/>
    <property type="molecule type" value="Genomic_DNA"/>
</dbReference>
<dbReference type="InterPro" id="IPR007248">
    <property type="entry name" value="Mpv17_PMP22"/>
</dbReference>
<keyword evidence="8" id="KW-1185">Reference proteome</keyword>
<dbReference type="AlphaFoldDB" id="A0AAW1RE39"/>